<sequence>MAAGSWQWRPPRPASPSAGRCAPPSQPPLCGARRASSSPSTASATVSWKDQIQHMLPINNADFGCLTLAQGLIFF</sequence>
<accession>A0AAQ3U219</accession>
<evidence type="ECO:0000313" key="3">
    <source>
        <dbReference type="Proteomes" id="UP001341281"/>
    </source>
</evidence>
<dbReference type="EMBL" id="CP144750">
    <property type="protein sequence ID" value="WVZ82402.1"/>
    <property type="molecule type" value="Genomic_DNA"/>
</dbReference>
<organism evidence="2 3">
    <name type="scientific">Paspalum notatum var. saurae</name>
    <dbReference type="NCBI Taxonomy" id="547442"/>
    <lineage>
        <taxon>Eukaryota</taxon>
        <taxon>Viridiplantae</taxon>
        <taxon>Streptophyta</taxon>
        <taxon>Embryophyta</taxon>
        <taxon>Tracheophyta</taxon>
        <taxon>Spermatophyta</taxon>
        <taxon>Magnoliopsida</taxon>
        <taxon>Liliopsida</taxon>
        <taxon>Poales</taxon>
        <taxon>Poaceae</taxon>
        <taxon>PACMAD clade</taxon>
        <taxon>Panicoideae</taxon>
        <taxon>Andropogonodae</taxon>
        <taxon>Paspaleae</taxon>
        <taxon>Paspalinae</taxon>
        <taxon>Paspalum</taxon>
    </lineage>
</organism>
<dbReference type="Proteomes" id="UP001341281">
    <property type="component" value="Chromosome 06"/>
</dbReference>
<proteinExistence type="predicted"/>
<evidence type="ECO:0000313" key="2">
    <source>
        <dbReference type="EMBL" id="WVZ82402.1"/>
    </source>
</evidence>
<feature type="compositionally biased region" description="Low complexity" evidence="1">
    <location>
        <begin position="32"/>
        <end position="43"/>
    </location>
</feature>
<keyword evidence="3" id="KW-1185">Reference proteome</keyword>
<gene>
    <name evidence="2" type="ORF">U9M48_029668</name>
</gene>
<feature type="region of interest" description="Disordered" evidence="1">
    <location>
        <begin position="1"/>
        <end position="43"/>
    </location>
</feature>
<dbReference type="AlphaFoldDB" id="A0AAQ3U219"/>
<protein>
    <submittedName>
        <fullName evidence="2">Uncharacterized protein</fullName>
    </submittedName>
</protein>
<name>A0AAQ3U219_PASNO</name>
<reference evidence="2 3" key="1">
    <citation type="submission" date="2024-02" db="EMBL/GenBank/DDBJ databases">
        <title>High-quality chromosome-scale genome assembly of Pensacola bahiagrass (Paspalum notatum Flugge var. saurae).</title>
        <authorList>
            <person name="Vega J.M."/>
            <person name="Podio M."/>
            <person name="Orjuela J."/>
            <person name="Siena L.A."/>
            <person name="Pessino S.C."/>
            <person name="Combes M.C."/>
            <person name="Mariac C."/>
            <person name="Albertini E."/>
            <person name="Pupilli F."/>
            <person name="Ortiz J.P.A."/>
            <person name="Leblanc O."/>
        </authorList>
    </citation>
    <scope>NUCLEOTIDE SEQUENCE [LARGE SCALE GENOMIC DNA]</scope>
    <source>
        <strain evidence="2">R1</strain>
        <tissue evidence="2">Leaf</tissue>
    </source>
</reference>
<evidence type="ECO:0000256" key="1">
    <source>
        <dbReference type="SAM" id="MobiDB-lite"/>
    </source>
</evidence>